<feature type="short sequence motif" description="Histidine triad motif" evidence="1">
    <location>
        <begin position="95"/>
        <end position="99"/>
    </location>
</feature>
<dbReference type="SUPFAM" id="SSF54197">
    <property type="entry name" value="HIT-like"/>
    <property type="match status" value="1"/>
</dbReference>
<dbReference type="EMBL" id="CP029684">
    <property type="protein sequence ID" value="QAS69680.1"/>
    <property type="molecule type" value="Genomic_DNA"/>
</dbReference>
<dbReference type="PANTHER" id="PTHR42997">
    <property type="entry name" value="HIT FAMILY HYDROLASE"/>
    <property type="match status" value="1"/>
</dbReference>
<protein>
    <submittedName>
        <fullName evidence="3">HIT family protein</fullName>
    </submittedName>
</protein>
<dbReference type="Proteomes" id="UP000286907">
    <property type="component" value="Chromosome"/>
</dbReference>
<organism evidence="3 4">
    <name type="scientific">Oenococcus sicerae</name>
    <dbReference type="NCBI Taxonomy" id="2203724"/>
    <lineage>
        <taxon>Bacteria</taxon>
        <taxon>Bacillati</taxon>
        <taxon>Bacillota</taxon>
        <taxon>Bacilli</taxon>
        <taxon>Lactobacillales</taxon>
        <taxon>Lactobacillaceae</taxon>
        <taxon>Oenococcus</taxon>
    </lineage>
</organism>
<dbReference type="Pfam" id="PF01230">
    <property type="entry name" value="HIT"/>
    <property type="match status" value="1"/>
</dbReference>
<evidence type="ECO:0000256" key="1">
    <source>
        <dbReference type="PROSITE-ProRule" id="PRU00464"/>
    </source>
</evidence>
<dbReference type="RefSeq" id="WP_128686004.1">
    <property type="nucleotide sequence ID" value="NZ_CP029684.2"/>
</dbReference>
<proteinExistence type="predicted"/>
<gene>
    <name evidence="3" type="ORF">DLJ48_03675</name>
</gene>
<evidence type="ECO:0000259" key="2">
    <source>
        <dbReference type="PROSITE" id="PS51084"/>
    </source>
</evidence>
<dbReference type="PANTHER" id="PTHR42997:SF1">
    <property type="entry name" value="AP-4-A PHOSPHORYLASE"/>
    <property type="match status" value="1"/>
</dbReference>
<reference evidence="3 4" key="1">
    <citation type="journal article" date="2019" name="Syst. Appl. Microbiol.">
        <title>Oenococcus sicerae sp. nov., isolated from French cider.</title>
        <authorList>
            <person name="Cousin F.J."/>
            <person name="Le Guellec R."/>
            <person name="Chagnot C."/>
            <person name="Goux D."/>
            <person name="Dalmasso M."/>
            <person name="Laplace J.M."/>
            <person name="Cretenet M."/>
        </authorList>
    </citation>
    <scope>NUCLEOTIDE SEQUENCE [LARGE SCALE GENOMIC DNA]</scope>
    <source>
        <strain evidence="3 4">UCMA 15228</strain>
    </source>
</reference>
<name>A0ABX5QLR5_9LACO</name>
<dbReference type="PRINTS" id="PR00332">
    <property type="entry name" value="HISTRIAD"/>
</dbReference>
<dbReference type="Gene3D" id="3.30.428.10">
    <property type="entry name" value="HIT-like"/>
    <property type="match status" value="1"/>
</dbReference>
<sequence length="125" mass="14106">MIESDCIFCHRETLKLVLENKLAVAFYDIHPVNKGHLLIIPKAHQENYFSLTKEEFLAIDELIHKGKEMLDQKFGPAGYNIGVNVGEYGGQTVMHCHIHLIPRYIGDDPHPAGGIRKMLPNGSEE</sequence>
<accession>A0ABX5QLR5</accession>
<feature type="domain" description="HIT" evidence="2">
    <location>
        <begin position="4"/>
        <end position="110"/>
    </location>
</feature>
<dbReference type="PROSITE" id="PS51084">
    <property type="entry name" value="HIT_2"/>
    <property type="match status" value="1"/>
</dbReference>
<keyword evidence="4" id="KW-1185">Reference proteome</keyword>
<evidence type="ECO:0000313" key="3">
    <source>
        <dbReference type="EMBL" id="QAS69680.1"/>
    </source>
</evidence>
<dbReference type="InterPro" id="IPR011146">
    <property type="entry name" value="HIT-like"/>
</dbReference>
<dbReference type="InterPro" id="IPR036265">
    <property type="entry name" value="HIT-like_sf"/>
</dbReference>
<evidence type="ECO:0000313" key="4">
    <source>
        <dbReference type="Proteomes" id="UP000286907"/>
    </source>
</evidence>
<dbReference type="InterPro" id="IPR052908">
    <property type="entry name" value="AP-4-A_phosphorylase"/>
</dbReference>
<dbReference type="InterPro" id="IPR001310">
    <property type="entry name" value="Histidine_triad_HIT"/>
</dbReference>